<dbReference type="EMBL" id="CP095062">
    <property type="protein sequence ID" value="UOQ68608.1"/>
    <property type="molecule type" value="Genomic_DNA"/>
</dbReference>
<dbReference type="InterPro" id="IPR008929">
    <property type="entry name" value="Chondroitin_lyas"/>
</dbReference>
<keyword evidence="3" id="KW-0574">Periplasm</keyword>
<dbReference type="Gene3D" id="2.60.40.10">
    <property type="entry name" value="Immunoglobulins"/>
    <property type="match status" value="1"/>
</dbReference>
<organism evidence="6 7">
    <name type="scientific">Hymenobacter volaticus</name>
    <dbReference type="NCBI Taxonomy" id="2932254"/>
    <lineage>
        <taxon>Bacteria</taxon>
        <taxon>Pseudomonadati</taxon>
        <taxon>Bacteroidota</taxon>
        <taxon>Cytophagia</taxon>
        <taxon>Cytophagales</taxon>
        <taxon>Hymenobacteraceae</taxon>
        <taxon>Hymenobacter</taxon>
    </lineage>
</organism>
<dbReference type="Proteomes" id="UP000830401">
    <property type="component" value="Plasmid unnamed1"/>
</dbReference>
<dbReference type="Gene3D" id="1.50.10.100">
    <property type="entry name" value="Chondroitin AC/alginate lyase"/>
    <property type="match status" value="1"/>
</dbReference>
<dbReference type="PANTHER" id="PTHR39210">
    <property type="entry name" value="HEPARIN-SULFATE LYASE"/>
    <property type="match status" value="1"/>
</dbReference>
<dbReference type="InterPro" id="IPR012480">
    <property type="entry name" value="Hepar_II_III_C"/>
</dbReference>
<dbReference type="Gene3D" id="2.70.98.70">
    <property type="match status" value="1"/>
</dbReference>
<sequence length="890" mass="96737">MAFIFLLDRAPNAGAIQALPLTEQDTLRTRVIRLLAQCNTVVDSPTAYTEWQWRSKELIDYLIAYDLLRGAGVPASTLASGRARLQEFASNLQRQSTTAAFGLFYSQVKNNHALMTAAALGMAGVVLNEATGTATHQQPLTWINTGLYTIDNVLWRDTQRQSDSTTIAGYAEGPYYFKYAFLNCLPFFRAMGNFLPDQRGHYSFGASTRSIRNPYYDPKYNLLYEWITRIQMPDGRFPALEDSYVDMGMPELALTGQSRYLNSLHVSQLSGSSLTSLTAQLRDITVDMRAAYLAANLTPTNPSNTSLTILPESGNLVFRSGNDTLSSYLHLYGQHGLAQTNGGGHSQGDASSFILHAHGELLALDAGYLSYARRGEVSQALNHNLILVDDAGPAPGTPGEANDAEATIQNGFDLPQLAYAEVQTTYPKQKTSITRKTLFVRNSYYLLADFVEAAVPHTYTWQLHGHGLQNSPTPSVTGTFTDHLATHEGIWQKNQARLRAHVTATNGASGYSTATRQHETTYNTAENHTTLLVRKSGQAQTQFLAALVPSTTTSPGPAVHTVTTSGSAALVAATSDFQDLAFAQADTVSTSITGGALPQPLQADGLLNFYSLTPTYTFAQAFFEEGTSLSYGGTPYVSSSKRATISWQQDATSFEGYVSRGTVLTLRVTETPTAITGEALTSYVYDAATQQLQLTFAQASHFRGQLAARPLPVELLDFTAERQAATVKVTWQTASEHNNLGFAIERKSSAAADFQQIGFQSGTGATKSSTYSFQDTAPPTSLTYYRLKQLDQQGSVQYSPVVAVGVAAVHASLTAFPIPAQQTLTVSYSEVNETVEVLLRNQQGQVVLRRFLHQQVVLPVHSLPPGLYYLQAVNASGVMVAKPVKVAINR</sequence>
<keyword evidence="2" id="KW-0732">Signal</keyword>
<dbReference type="Pfam" id="PF07940">
    <property type="entry name" value="Hepar_II_III_C"/>
    <property type="match status" value="1"/>
</dbReference>
<evidence type="ECO:0000313" key="6">
    <source>
        <dbReference type="EMBL" id="UOQ68608.1"/>
    </source>
</evidence>
<evidence type="ECO:0000256" key="1">
    <source>
        <dbReference type="ARBA" id="ARBA00004418"/>
    </source>
</evidence>
<keyword evidence="6" id="KW-0614">Plasmid</keyword>
<dbReference type="PANTHER" id="PTHR39210:SF1">
    <property type="entry name" value="HEPARIN-SULFATE LYASE"/>
    <property type="match status" value="1"/>
</dbReference>
<name>A0ABY4GCE3_9BACT</name>
<dbReference type="RefSeq" id="WP_245125989.1">
    <property type="nucleotide sequence ID" value="NZ_CP095062.1"/>
</dbReference>
<dbReference type="InterPro" id="IPR013783">
    <property type="entry name" value="Ig-like_fold"/>
</dbReference>
<accession>A0ABY4GCE3</accession>
<evidence type="ECO:0000259" key="5">
    <source>
        <dbReference type="Pfam" id="PF07940"/>
    </source>
</evidence>
<keyword evidence="7" id="KW-1185">Reference proteome</keyword>
<keyword evidence="4" id="KW-0456">Lyase</keyword>
<protein>
    <submittedName>
        <fullName evidence="6">Heparinase II/III family protein</fullName>
    </submittedName>
</protein>
<evidence type="ECO:0000256" key="2">
    <source>
        <dbReference type="ARBA" id="ARBA00022729"/>
    </source>
</evidence>
<evidence type="ECO:0000313" key="7">
    <source>
        <dbReference type="Proteomes" id="UP000830401"/>
    </source>
</evidence>
<geneLocation type="plasmid" evidence="6 7">
    <name>unnamed1</name>
</geneLocation>
<dbReference type="SUPFAM" id="SSF48230">
    <property type="entry name" value="Chondroitin AC/alginate lyase"/>
    <property type="match status" value="1"/>
</dbReference>
<gene>
    <name evidence="6" type="ORF">MUN86_24190</name>
</gene>
<proteinExistence type="predicted"/>
<reference evidence="6" key="1">
    <citation type="submission" date="2022-04" db="EMBL/GenBank/DDBJ databases">
        <title>Hymenobacter sp. isolated from the air.</title>
        <authorList>
            <person name="Won M."/>
            <person name="Lee C.-M."/>
            <person name="Woen H.-Y."/>
            <person name="Kwon S.-W."/>
        </authorList>
    </citation>
    <scope>NUCLEOTIDE SEQUENCE</scope>
    <source>
        <strain evidence="6">5420S-77</strain>
        <plasmid evidence="6">unnamed1</plasmid>
    </source>
</reference>
<evidence type="ECO:0000256" key="3">
    <source>
        <dbReference type="ARBA" id="ARBA00022764"/>
    </source>
</evidence>
<evidence type="ECO:0000256" key="4">
    <source>
        <dbReference type="ARBA" id="ARBA00023239"/>
    </source>
</evidence>
<feature type="domain" description="Heparinase II/III-like C-terminal" evidence="5">
    <location>
        <begin position="338"/>
        <end position="523"/>
    </location>
</feature>
<comment type="subcellular location">
    <subcellularLocation>
        <location evidence="1">Periplasm</location>
    </subcellularLocation>
</comment>